<evidence type="ECO:0000256" key="7">
    <source>
        <dbReference type="ARBA" id="ARBA00023291"/>
    </source>
</evidence>
<gene>
    <name evidence="9" type="ORF">ABZ568_41750</name>
</gene>
<dbReference type="PANTHER" id="PTHR36923">
    <property type="entry name" value="FERREDOXIN"/>
    <property type="match status" value="1"/>
</dbReference>
<keyword evidence="10" id="KW-1185">Reference proteome</keyword>
<evidence type="ECO:0000256" key="1">
    <source>
        <dbReference type="ARBA" id="ARBA00001927"/>
    </source>
</evidence>
<dbReference type="InterPro" id="IPR001080">
    <property type="entry name" value="3Fe4S_ferredoxin"/>
</dbReference>
<sequence>MRDSSMQVGVDVNRCVASGMCALLAPGVFDQEERTGQVVLLAEHPPAAEWEAVEEAERSCPGQVIRFGEAAAARGEAG</sequence>
<keyword evidence="2 8" id="KW-0813">Transport</keyword>
<keyword evidence="4 8" id="KW-0249">Electron transport</keyword>
<accession>A0ABV2Y9A9</accession>
<evidence type="ECO:0000256" key="3">
    <source>
        <dbReference type="ARBA" id="ARBA00022723"/>
    </source>
</evidence>
<keyword evidence="7" id="KW-0003">3Fe-4S</keyword>
<dbReference type="EMBL" id="JBEYBN010000130">
    <property type="protein sequence ID" value="MEU2272861.1"/>
    <property type="molecule type" value="Genomic_DNA"/>
</dbReference>
<evidence type="ECO:0000313" key="9">
    <source>
        <dbReference type="EMBL" id="MEU2272861.1"/>
    </source>
</evidence>
<comment type="caution">
    <text evidence="9">The sequence shown here is derived from an EMBL/GenBank/DDBJ whole genome shotgun (WGS) entry which is preliminary data.</text>
</comment>
<name>A0ABV2Y9A9_9ACTN</name>
<evidence type="ECO:0000256" key="4">
    <source>
        <dbReference type="ARBA" id="ARBA00022982"/>
    </source>
</evidence>
<keyword evidence="6 8" id="KW-0411">Iron-sulfur</keyword>
<dbReference type="PRINTS" id="PR00352">
    <property type="entry name" value="3FE4SFRDOXIN"/>
</dbReference>
<evidence type="ECO:0000313" key="10">
    <source>
        <dbReference type="Proteomes" id="UP001550603"/>
    </source>
</evidence>
<dbReference type="Gene3D" id="3.30.70.20">
    <property type="match status" value="1"/>
</dbReference>
<protein>
    <recommendedName>
        <fullName evidence="8">Ferredoxin</fullName>
    </recommendedName>
</protein>
<organism evidence="9 10">
    <name type="scientific">Streptomyces olindensis</name>
    <dbReference type="NCBI Taxonomy" id="358823"/>
    <lineage>
        <taxon>Bacteria</taxon>
        <taxon>Bacillati</taxon>
        <taxon>Actinomycetota</taxon>
        <taxon>Actinomycetes</taxon>
        <taxon>Kitasatosporales</taxon>
        <taxon>Streptomycetaceae</taxon>
        <taxon>Streptomyces</taxon>
    </lineage>
</organism>
<keyword evidence="3 8" id="KW-0479">Metal-binding</keyword>
<evidence type="ECO:0000256" key="2">
    <source>
        <dbReference type="ARBA" id="ARBA00022448"/>
    </source>
</evidence>
<proteinExistence type="predicted"/>
<dbReference type="Pfam" id="PF13370">
    <property type="entry name" value="Fer4_13"/>
    <property type="match status" value="1"/>
</dbReference>
<dbReference type="Proteomes" id="UP001550603">
    <property type="component" value="Unassembled WGS sequence"/>
</dbReference>
<dbReference type="InterPro" id="IPR051269">
    <property type="entry name" value="Fe-S_cluster_ET"/>
</dbReference>
<dbReference type="PANTHER" id="PTHR36923:SF3">
    <property type="entry name" value="FERREDOXIN"/>
    <property type="match status" value="1"/>
</dbReference>
<dbReference type="SUPFAM" id="SSF54862">
    <property type="entry name" value="4Fe-4S ferredoxins"/>
    <property type="match status" value="1"/>
</dbReference>
<evidence type="ECO:0000256" key="8">
    <source>
        <dbReference type="RuleBase" id="RU368020"/>
    </source>
</evidence>
<dbReference type="RefSeq" id="WP_078650918.1">
    <property type="nucleotide sequence ID" value="NZ_JBEYBN010000130.1"/>
</dbReference>
<reference evidence="9 10" key="1">
    <citation type="submission" date="2024-06" db="EMBL/GenBank/DDBJ databases">
        <title>The Natural Products Discovery Center: Release of the First 8490 Sequenced Strains for Exploring Actinobacteria Biosynthetic Diversity.</title>
        <authorList>
            <person name="Kalkreuter E."/>
            <person name="Kautsar S.A."/>
            <person name="Yang D."/>
            <person name="Bader C.D."/>
            <person name="Teijaro C.N."/>
            <person name="Fluegel L."/>
            <person name="Davis C.M."/>
            <person name="Simpson J.R."/>
            <person name="Lauterbach L."/>
            <person name="Steele A.D."/>
            <person name="Gui C."/>
            <person name="Meng S."/>
            <person name="Li G."/>
            <person name="Viehrig K."/>
            <person name="Ye F."/>
            <person name="Su P."/>
            <person name="Kiefer A.F."/>
            <person name="Nichols A."/>
            <person name="Cepeda A.J."/>
            <person name="Yan W."/>
            <person name="Fan B."/>
            <person name="Jiang Y."/>
            <person name="Adhikari A."/>
            <person name="Zheng C.-J."/>
            <person name="Schuster L."/>
            <person name="Cowan T.M."/>
            <person name="Smanski M.J."/>
            <person name="Chevrette M.G."/>
            <person name="De Carvalho L.P.S."/>
            <person name="Shen B."/>
        </authorList>
    </citation>
    <scope>NUCLEOTIDE SEQUENCE [LARGE SCALE GENOMIC DNA]</scope>
    <source>
        <strain evidence="9 10">NPDC019583</strain>
    </source>
</reference>
<evidence type="ECO:0000256" key="5">
    <source>
        <dbReference type="ARBA" id="ARBA00023004"/>
    </source>
</evidence>
<keyword evidence="5 8" id="KW-0408">Iron</keyword>
<comment type="cofactor">
    <cofactor evidence="1">
        <name>[3Fe-4S] cluster</name>
        <dbReference type="ChEBI" id="CHEBI:21137"/>
    </cofactor>
</comment>
<comment type="function">
    <text evidence="8">Ferredoxins are iron-sulfur proteins that transfer electrons in a wide variety of metabolic reactions.</text>
</comment>
<evidence type="ECO:0000256" key="6">
    <source>
        <dbReference type="ARBA" id="ARBA00023014"/>
    </source>
</evidence>